<organism evidence="4">
    <name type="scientific">Ananas comosus var. bracteatus</name>
    <name type="common">red pineapple</name>
    <dbReference type="NCBI Taxonomy" id="296719"/>
    <lineage>
        <taxon>Eukaryota</taxon>
        <taxon>Viridiplantae</taxon>
        <taxon>Streptophyta</taxon>
        <taxon>Embryophyta</taxon>
        <taxon>Tracheophyta</taxon>
        <taxon>Spermatophyta</taxon>
        <taxon>Magnoliopsida</taxon>
        <taxon>Liliopsida</taxon>
        <taxon>Poales</taxon>
        <taxon>Bromeliaceae</taxon>
        <taxon>Bromelioideae</taxon>
        <taxon>Ananas</taxon>
    </lineage>
</organism>
<sequence>MRYLARSVWQLRHLSRVLGAEISSKGLERGWIAPVWISSVSRSLNGSFHNREITGYMNQAVVFVRTLSASAANDATAAATDVARAGPLMEYEKRIVSGELVDGDCFQLDTLRLLQTLYDQLVEHEDACRLDRYNSSKKSGRSRWLWSRLIPQSSYAPVRGLYLYGGVGTGKTMLMDLFYEQLPSNWRKKRIHFHDFMLNVHSRLQKHKGLADPLEVVAAEISDESILLCLDEFMVTDVADALILNRLFRHLFNKGVVLVSTSNRAPDQLYEGGLQRDLFLPFIETLKERCIAHAIGSSTDYRKMGSAEQGLYLVGNQYGPLLKQKFHSLIGQEKPRPQVVEVVMGRKLQVPLGANGCAYFPFEELCDRPLGAADYFGLFKKFHTLALEGIPKFGIHNRTAAYRFVTLVDVMYENRARLLCTAETPPVELFERIVTVADALKVSPRSSRAPKGDDPDLCVDNQLGFAKDRTISRLTEMNSKEYLEQHEANLHRSSEEAHDNGDMLQSRQLVWTKIFTEPDRRSRFRNYFSPNNRTPVSSESLDPVHLVNHVWWYEDAESDIIPINKMIQS</sequence>
<dbReference type="InterPro" id="IPR027417">
    <property type="entry name" value="P-loop_NTPase"/>
</dbReference>
<dbReference type="GO" id="GO:0005524">
    <property type="term" value="F:ATP binding"/>
    <property type="evidence" value="ECO:0007669"/>
    <property type="project" value="UniProtKB-KW"/>
</dbReference>
<reference evidence="4" key="1">
    <citation type="submission" date="2020-07" db="EMBL/GenBank/DDBJ databases">
        <authorList>
            <person name="Lin J."/>
        </authorList>
    </citation>
    <scope>NUCLEOTIDE SEQUENCE</scope>
</reference>
<accession>A0A6V7QBJ0</accession>
<evidence type="ECO:0000256" key="1">
    <source>
        <dbReference type="ARBA" id="ARBA00010322"/>
    </source>
</evidence>
<proteinExistence type="inferred from homology"/>
<evidence type="ECO:0000256" key="2">
    <source>
        <dbReference type="ARBA" id="ARBA00022741"/>
    </source>
</evidence>
<dbReference type="AlphaFoldDB" id="A0A6V7QBJ0"/>
<dbReference type="SUPFAM" id="SSF52540">
    <property type="entry name" value="P-loop containing nucleoside triphosphate hydrolases"/>
    <property type="match status" value="1"/>
</dbReference>
<dbReference type="Gene3D" id="3.40.50.300">
    <property type="entry name" value="P-loop containing nucleotide triphosphate hydrolases"/>
    <property type="match status" value="1"/>
</dbReference>
<comment type="similarity">
    <text evidence="1">Belongs to the AFG1 ATPase family.</text>
</comment>
<dbReference type="PANTHER" id="PTHR12169:SF29">
    <property type="entry name" value="AFG1-LIKE ATPASE FAMILY PROTEIN"/>
    <property type="match status" value="1"/>
</dbReference>
<evidence type="ECO:0008006" key="5">
    <source>
        <dbReference type="Google" id="ProtNLM"/>
    </source>
</evidence>
<evidence type="ECO:0000256" key="3">
    <source>
        <dbReference type="ARBA" id="ARBA00022840"/>
    </source>
</evidence>
<dbReference type="EMBL" id="LR862134">
    <property type="protein sequence ID" value="CAD1840247.1"/>
    <property type="molecule type" value="Genomic_DNA"/>
</dbReference>
<dbReference type="NCBIfam" id="NF040713">
    <property type="entry name" value="ZapE"/>
    <property type="match status" value="1"/>
</dbReference>
<name>A0A6V7QBJ0_ANACO</name>
<protein>
    <recommendedName>
        <fullName evidence="5">Lactation elevated protein 1</fullName>
    </recommendedName>
</protein>
<keyword evidence="2" id="KW-0547">Nucleotide-binding</keyword>
<keyword evidence="3" id="KW-0067">ATP-binding</keyword>
<evidence type="ECO:0000313" key="4">
    <source>
        <dbReference type="EMBL" id="CAD1840247.1"/>
    </source>
</evidence>
<gene>
    <name evidence="4" type="ORF">CB5_LOCUS23458</name>
</gene>
<dbReference type="GO" id="GO:0005739">
    <property type="term" value="C:mitochondrion"/>
    <property type="evidence" value="ECO:0007669"/>
    <property type="project" value="TreeGrafter"/>
</dbReference>
<dbReference type="FunFam" id="3.40.50.300:FF:000856">
    <property type="entry name" value="AFG1-like ATPase isoform X1"/>
    <property type="match status" value="1"/>
</dbReference>
<dbReference type="GO" id="GO:0016887">
    <property type="term" value="F:ATP hydrolysis activity"/>
    <property type="evidence" value="ECO:0007669"/>
    <property type="project" value="InterPro"/>
</dbReference>
<dbReference type="Pfam" id="PF03969">
    <property type="entry name" value="AFG1_ATPase"/>
    <property type="match status" value="1"/>
</dbReference>
<dbReference type="InterPro" id="IPR005654">
    <property type="entry name" value="ATPase_AFG1-like"/>
</dbReference>
<dbReference type="PANTHER" id="PTHR12169">
    <property type="entry name" value="ATPASE N2B"/>
    <property type="match status" value="1"/>
</dbReference>
<dbReference type="GO" id="GO:0009507">
    <property type="term" value="C:chloroplast"/>
    <property type="evidence" value="ECO:0007669"/>
    <property type="project" value="TreeGrafter"/>
</dbReference>